<dbReference type="VEuPathDB" id="FungiDB:AeMF1_009180"/>
<dbReference type="Pfam" id="PF12146">
    <property type="entry name" value="Hydrolase_4"/>
    <property type="match status" value="1"/>
</dbReference>
<sequence length="329" mass="35734">MARTEATLTKTLENAPLSHGSSASPKASWDYTINQTAATAGTDATLTKTLEKVTLKNGEDVWFATYGYPNALDTFFLVHGAAGTHEDFKHFSPLLANEAYNVMAVDLPGHGLTSGDAAGGVDLTEARIVDAMIETVEILAAREPLRRFFLVGHSFGGATAMQIVARGQPSSIAGLALINTSGFRPHVIMRPYWVIVLLYKLLVASSFTRMLTSSLVRFLLVTHGFSKTLTSAESAYTFHRTATMDFDAVKESASLIHEIKLPLFYANARNDRVVEKAIGDEVFAILQPPARLEYDSGGHNIQKTRAAELSATLHKWAAAVPRVLKRVAL</sequence>
<dbReference type="EMBL" id="VJMJ01000191">
    <property type="protein sequence ID" value="KAF0727709.1"/>
    <property type="molecule type" value="Genomic_DNA"/>
</dbReference>
<evidence type="ECO:0000313" key="3">
    <source>
        <dbReference type="Proteomes" id="UP000481153"/>
    </source>
</evidence>
<proteinExistence type="predicted"/>
<dbReference type="InterPro" id="IPR029058">
    <property type="entry name" value="AB_hydrolase_fold"/>
</dbReference>
<name>A0A6G0WKE7_9STRA</name>
<dbReference type="SUPFAM" id="SSF53474">
    <property type="entry name" value="alpha/beta-Hydrolases"/>
    <property type="match status" value="1"/>
</dbReference>
<dbReference type="Proteomes" id="UP000481153">
    <property type="component" value="Unassembled WGS sequence"/>
</dbReference>
<protein>
    <recommendedName>
        <fullName evidence="1">Serine aminopeptidase S33 domain-containing protein</fullName>
    </recommendedName>
</protein>
<accession>A0A6G0WKE7</accession>
<dbReference type="PANTHER" id="PTHR47533:SF4">
    <property type="entry name" value="AB HYDROLASE-1 DOMAIN-CONTAINING PROTEIN"/>
    <property type="match status" value="1"/>
</dbReference>
<feature type="domain" description="Serine aminopeptidase S33" evidence="1">
    <location>
        <begin position="74"/>
        <end position="288"/>
    </location>
</feature>
<comment type="caution">
    <text evidence="2">The sequence shown here is derived from an EMBL/GenBank/DDBJ whole genome shotgun (WGS) entry which is preliminary data.</text>
</comment>
<evidence type="ECO:0000313" key="2">
    <source>
        <dbReference type="EMBL" id="KAF0727709.1"/>
    </source>
</evidence>
<dbReference type="PANTHER" id="PTHR47533">
    <property type="entry name" value="PROTEIN CBG21859"/>
    <property type="match status" value="1"/>
</dbReference>
<gene>
    <name evidence="2" type="ORF">Ae201684_014333</name>
</gene>
<dbReference type="InterPro" id="IPR022742">
    <property type="entry name" value="Hydrolase_4"/>
</dbReference>
<dbReference type="Gene3D" id="3.40.50.1820">
    <property type="entry name" value="alpha/beta hydrolase"/>
    <property type="match status" value="1"/>
</dbReference>
<organism evidence="2 3">
    <name type="scientific">Aphanomyces euteiches</name>
    <dbReference type="NCBI Taxonomy" id="100861"/>
    <lineage>
        <taxon>Eukaryota</taxon>
        <taxon>Sar</taxon>
        <taxon>Stramenopiles</taxon>
        <taxon>Oomycota</taxon>
        <taxon>Saprolegniomycetes</taxon>
        <taxon>Saprolegniales</taxon>
        <taxon>Verrucalvaceae</taxon>
        <taxon>Aphanomyces</taxon>
    </lineage>
</organism>
<dbReference type="PRINTS" id="PR00111">
    <property type="entry name" value="ABHYDROLASE"/>
</dbReference>
<reference evidence="2 3" key="1">
    <citation type="submission" date="2019-07" db="EMBL/GenBank/DDBJ databases">
        <title>Genomics analysis of Aphanomyces spp. identifies a new class of oomycete effector associated with host adaptation.</title>
        <authorList>
            <person name="Gaulin E."/>
        </authorList>
    </citation>
    <scope>NUCLEOTIDE SEQUENCE [LARGE SCALE GENOMIC DNA]</scope>
    <source>
        <strain evidence="2 3">ATCC 201684</strain>
    </source>
</reference>
<evidence type="ECO:0000259" key="1">
    <source>
        <dbReference type="Pfam" id="PF12146"/>
    </source>
</evidence>
<dbReference type="AlphaFoldDB" id="A0A6G0WKE7"/>
<keyword evidence="3" id="KW-1185">Reference proteome</keyword>
<dbReference type="InterPro" id="IPR000073">
    <property type="entry name" value="AB_hydrolase_1"/>
</dbReference>